<dbReference type="SUPFAM" id="SSF54786">
    <property type="entry name" value="YcfA/nrd intein domain"/>
    <property type="match status" value="1"/>
</dbReference>
<reference evidence="8 9" key="1">
    <citation type="submission" date="2018-12" db="EMBL/GenBank/DDBJ databases">
        <authorList>
            <consortium name="Pathogen Informatics"/>
        </authorList>
    </citation>
    <scope>NUCLEOTIDE SEQUENCE [LARGE SCALE GENOMIC DNA]</scope>
    <source>
        <strain evidence="8 9">NCTC13354</strain>
    </source>
</reference>
<evidence type="ECO:0000256" key="3">
    <source>
        <dbReference type="ARBA" id="ARBA00022722"/>
    </source>
</evidence>
<sequence length="59" mass="6710">MKRRDAIKLLKKAGFTSRQGKGDHEIWRNGSVTVTITQSRELSPKVTRDLLNAIERSSK</sequence>
<organism evidence="8 9">
    <name type="scientific">Trueperella bialowiezensis</name>
    <dbReference type="NCBI Taxonomy" id="312285"/>
    <lineage>
        <taxon>Bacteria</taxon>
        <taxon>Bacillati</taxon>
        <taxon>Actinomycetota</taxon>
        <taxon>Actinomycetes</taxon>
        <taxon>Actinomycetales</taxon>
        <taxon>Actinomycetaceae</taxon>
        <taxon>Trueperella</taxon>
    </lineage>
</organism>
<name>A0A3S4UYY2_9ACTO</name>
<dbReference type="InterPro" id="IPR012933">
    <property type="entry name" value="HicA_mRNA_interferase"/>
</dbReference>
<dbReference type="Proteomes" id="UP000269542">
    <property type="component" value="Chromosome"/>
</dbReference>
<dbReference type="Pfam" id="PF07927">
    <property type="entry name" value="HicA_toxin"/>
    <property type="match status" value="1"/>
</dbReference>
<keyword evidence="2" id="KW-1277">Toxin-antitoxin system</keyword>
<evidence type="ECO:0000256" key="1">
    <source>
        <dbReference type="ARBA" id="ARBA00006620"/>
    </source>
</evidence>
<protein>
    <submittedName>
        <fullName evidence="8">YcfA-like protein</fullName>
    </submittedName>
</protein>
<evidence type="ECO:0000256" key="7">
    <source>
        <dbReference type="ARBA" id="ARBA00023016"/>
    </source>
</evidence>
<dbReference type="AlphaFoldDB" id="A0A3S4UYY2"/>
<evidence type="ECO:0000256" key="5">
    <source>
        <dbReference type="ARBA" id="ARBA00022801"/>
    </source>
</evidence>
<gene>
    <name evidence="8" type="ORF">NCTC13354_00971</name>
</gene>
<evidence type="ECO:0000256" key="2">
    <source>
        <dbReference type="ARBA" id="ARBA00022649"/>
    </source>
</evidence>
<comment type="similarity">
    <text evidence="1">Belongs to the HicA mRNA interferase family.</text>
</comment>
<keyword evidence="4" id="KW-0255">Endonuclease</keyword>
<dbReference type="Gene3D" id="3.30.920.30">
    <property type="entry name" value="Hypothetical protein"/>
    <property type="match status" value="1"/>
</dbReference>
<evidence type="ECO:0000256" key="4">
    <source>
        <dbReference type="ARBA" id="ARBA00022759"/>
    </source>
</evidence>
<keyword evidence="7" id="KW-0346">Stress response</keyword>
<accession>A0A3S4UYY2</accession>
<dbReference type="OrthoDB" id="4425504at2"/>
<dbReference type="KEGG" id="tbw:NCTC13354_00971"/>
<keyword evidence="9" id="KW-1185">Reference proteome</keyword>
<dbReference type="GO" id="GO:0004519">
    <property type="term" value="F:endonuclease activity"/>
    <property type="evidence" value="ECO:0007669"/>
    <property type="project" value="UniProtKB-KW"/>
</dbReference>
<proteinExistence type="inferred from homology"/>
<keyword evidence="5" id="KW-0378">Hydrolase</keyword>
<evidence type="ECO:0000313" key="8">
    <source>
        <dbReference type="EMBL" id="VEI13260.1"/>
    </source>
</evidence>
<evidence type="ECO:0000313" key="9">
    <source>
        <dbReference type="Proteomes" id="UP000269542"/>
    </source>
</evidence>
<evidence type="ECO:0000256" key="6">
    <source>
        <dbReference type="ARBA" id="ARBA00022884"/>
    </source>
</evidence>
<dbReference type="InterPro" id="IPR038570">
    <property type="entry name" value="HicA_sf"/>
</dbReference>
<dbReference type="GO" id="GO:0016787">
    <property type="term" value="F:hydrolase activity"/>
    <property type="evidence" value="ECO:0007669"/>
    <property type="project" value="UniProtKB-KW"/>
</dbReference>
<keyword evidence="6" id="KW-0694">RNA-binding</keyword>
<keyword evidence="3" id="KW-0540">Nuclease</keyword>
<dbReference type="GO" id="GO:0003729">
    <property type="term" value="F:mRNA binding"/>
    <property type="evidence" value="ECO:0007669"/>
    <property type="project" value="InterPro"/>
</dbReference>
<dbReference type="EMBL" id="LR134476">
    <property type="protein sequence ID" value="VEI13260.1"/>
    <property type="molecule type" value="Genomic_DNA"/>
</dbReference>